<dbReference type="AlphaFoldDB" id="A0A553NR14"/>
<evidence type="ECO:0000313" key="4">
    <source>
        <dbReference type="Proteomes" id="UP000318571"/>
    </source>
</evidence>
<dbReference type="PROSITE" id="PS00615">
    <property type="entry name" value="C_TYPE_LECTIN_1"/>
    <property type="match status" value="1"/>
</dbReference>
<feature type="domain" description="C-type lectin" evidence="2">
    <location>
        <begin position="65"/>
        <end position="217"/>
    </location>
</feature>
<dbReference type="PROSITE" id="PS50041">
    <property type="entry name" value="C_TYPE_LECTIN_2"/>
    <property type="match status" value="1"/>
</dbReference>
<gene>
    <name evidence="3" type="ORF">TCAL_06435</name>
</gene>
<accession>A0A553NR14</accession>
<sequence>MGSGSGRQSLICIVISTIVVLVLLPSSSKILSGVQAQDEGKLALPVAKDCRDRILNGEFNGTRYFFSWVYEPTKDMKVTWFQARNVCRRHCMDLVSLETSEENEYIKDQLIKSAIRYTWTSGRKCNFDGCDRTDLQPVIVNGWFWSGSGIRLGPTNNTLDGDWGLEGGDGQSQPDNRELRVTGENDEACLAILNNFYGDGIVWHDIACYHKKYFVCEDNPKLLKFIADNNPGIKLF</sequence>
<dbReference type="InterPro" id="IPR016187">
    <property type="entry name" value="CTDL_fold"/>
</dbReference>
<dbReference type="EMBL" id="VCGU01000011">
    <property type="protein sequence ID" value="TRY67874.1"/>
    <property type="molecule type" value="Genomic_DNA"/>
</dbReference>
<dbReference type="InterPro" id="IPR016186">
    <property type="entry name" value="C-type_lectin-like/link_sf"/>
</dbReference>
<protein>
    <recommendedName>
        <fullName evidence="2">C-type lectin domain-containing protein</fullName>
    </recommendedName>
</protein>
<comment type="caution">
    <text evidence="3">The sequence shown here is derived from an EMBL/GenBank/DDBJ whole genome shotgun (WGS) entry which is preliminary data.</text>
</comment>
<dbReference type="InterPro" id="IPR001304">
    <property type="entry name" value="C-type_lectin-like"/>
</dbReference>
<dbReference type="CDD" id="cd00037">
    <property type="entry name" value="CLECT"/>
    <property type="match status" value="1"/>
</dbReference>
<dbReference type="STRING" id="6832.A0A553NR14"/>
<dbReference type="Pfam" id="PF00059">
    <property type="entry name" value="Lectin_C"/>
    <property type="match status" value="1"/>
</dbReference>
<dbReference type="OMA" id="TGDWSHT"/>
<dbReference type="PANTHER" id="PTHR21407:SF1">
    <property type="entry name" value="RE43931P"/>
    <property type="match status" value="1"/>
</dbReference>
<evidence type="ECO:0000313" key="3">
    <source>
        <dbReference type="EMBL" id="TRY67874.1"/>
    </source>
</evidence>
<dbReference type="Gene3D" id="3.10.100.10">
    <property type="entry name" value="Mannose-Binding Protein A, subunit A"/>
    <property type="match status" value="1"/>
</dbReference>
<keyword evidence="1" id="KW-1015">Disulfide bond</keyword>
<dbReference type="PANTHER" id="PTHR21407">
    <property type="entry name" value="RE43931P-RELATED"/>
    <property type="match status" value="1"/>
</dbReference>
<dbReference type="SUPFAM" id="SSF56436">
    <property type="entry name" value="C-type lectin-like"/>
    <property type="match status" value="1"/>
</dbReference>
<name>A0A553NR14_TIGCA</name>
<evidence type="ECO:0000256" key="1">
    <source>
        <dbReference type="ARBA" id="ARBA00023157"/>
    </source>
</evidence>
<organism evidence="3 4">
    <name type="scientific">Tigriopus californicus</name>
    <name type="common">Marine copepod</name>
    <dbReference type="NCBI Taxonomy" id="6832"/>
    <lineage>
        <taxon>Eukaryota</taxon>
        <taxon>Metazoa</taxon>
        <taxon>Ecdysozoa</taxon>
        <taxon>Arthropoda</taxon>
        <taxon>Crustacea</taxon>
        <taxon>Multicrustacea</taxon>
        <taxon>Hexanauplia</taxon>
        <taxon>Copepoda</taxon>
        <taxon>Harpacticoida</taxon>
        <taxon>Harpacticidae</taxon>
        <taxon>Tigriopus</taxon>
    </lineage>
</organism>
<reference evidence="3 4" key="1">
    <citation type="journal article" date="2018" name="Nat. Ecol. Evol.">
        <title>Genomic signatures of mitonuclear coevolution across populations of Tigriopus californicus.</title>
        <authorList>
            <person name="Barreto F.S."/>
            <person name="Watson E.T."/>
            <person name="Lima T.G."/>
            <person name="Willett C.S."/>
            <person name="Edmands S."/>
            <person name="Li W."/>
            <person name="Burton R.S."/>
        </authorList>
    </citation>
    <scope>NUCLEOTIDE SEQUENCE [LARGE SCALE GENOMIC DNA]</scope>
    <source>
        <strain evidence="3 4">San Diego</strain>
    </source>
</reference>
<dbReference type="SMART" id="SM00034">
    <property type="entry name" value="CLECT"/>
    <property type="match status" value="1"/>
</dbReference>
<proteinExistence type="predicted"/>
<keyword evidence="4" id="KW-1185">Reference proteome</keyword>
<dbReference type="InterPro" id="IPR018378">
    <property type="entry name" value="C-type_lectin_CS"/>
</dbReference>
<dbReference type="Proteomes" id="UP000318571">
    <property type="component" value="Chromosome 4"/>
</dbReference>
<evidence type="ECO:0000259" key="2">
    <source>
        <dbReference type="PROSITE" id="PS50041"/>
    </source>
</evidence>